<organism evidence="13 14">
    <name type="scientific">Natronincola peptidivorans</name>
    <dbReference type="NCBI Taxonomy" id="426128"/>
    <lineage>
        <taxon>Bacteria</taxon>
        <taxon>Bacillati</taxon>
        <taxon>Bacillota</taxon>
        <taxon>Clostridia</taxon>
        <taxon>Peptostreptococcales</taxon>
        <taxon>Natronincolaceae</taxon>
        <taxon>Natronincola</taxon>
    </lineage>
</organism>
<evidence type="ECO:0000313" key="14">
    <source>
        <dbReference type="Proteomes" id="UP000199568"/>
    </source>
</evidence>
<dbReference type="PANTHER" id="PTHR47371:SF3">
    <property type="entry name" value="PHOSPHOGLYCEROL TRANSFERASE I"/>
    <property type="match status" value="1"/>
</dbReference>
<gene>
    <name evidence="13" type="ORF">SAMN05660297_02715</name>
</gene>
<evidence type="ECO:0000256" key="10">
    <source>
        <dbReference type="PIRSR" id="PIRSR005091-3"/>
    </source>
</evidence>
<dbReference type="CDD" id="cd16015">
    <property type="entry name" value="LTA_synthase"/>
    <property type="match status" value="1"/>
</dbReference>
<feature type="active site" evidence="8">
    <location>
        <position position="285"/>
    </location>
</feature>
<evidence type="ECO:0000256" key="11">
    <source>
        <dbReference type="SAM" id="Phobius"/>
    </source>
</evidence>
<keyword evidence="6 11" id="KW-1133">Transmembrane helix</keyword>
<feature type="transmembrane region" description="Helical" evidence="11">
    <location>
        <begin position="12"/>
        <end position="33"/>
    </location>
</feature>
<evidence type="ECO:0000256" key="6">
    <source>
        <dbReference type="ARBA" id="ARBA00022989"/>
    </source>
</evidence>
<evidence type="ECO:0000256" key="7">
    <source>
        <dbReference type="ARBA" id="ARBA00023136"/>
    </source>
</evidence>
<evidence type="ECO:0000256" key="8">
    <source>
        <dbReference type="PIRSR" id="PIRSR005091-1"/>
    </source>
</evidence>
<dbReference type="Proteomes" id="UP000199568">
    <property type="component" value="Unassembled WGS sequence"/>
</dbReference>
<name>A0A1I0F9P0_9FIRM</name>
<dbReference type="InterPro" id="IPR000917">
    <property type="entry name" value="Sulfatase_N"/>
</dbReference>
<dbReference type="RefSeq" id="WP_090445119.1">
    <property type="nucleotide sequence ID" value="NZ_FOHU01000014.1"/>
</dbReference>
<feature type="binding site" evidence="10">
    <location>
        <position position="242"/>
    </location>
    <ligand>
        <name>Mn(2+)</name>
        <dbReference type="ChEBI" id="CHEBI:29035"/>
    </ligand>
</feature>
<dbReference type="SUPFAM" id="SSF53649">
    <property type="entry name" value="Alkaline phosphatase-like"/>
    <property type="match status" value="1"/>
</dbReference>
<dbReference type="OrthoDB" id="5901192at2"/>
<dbReference type="PANTHER" id="PTHR47371">
    <property type="entry name" value="LIPOTEICHOIC ACID SYNTHASE"/>
    <property type="match status" value="1"/>
</dbReference>
<feature type="transmembrane region" description="Helical" evidence="11">
    <location>
        <begin position="112"/>
        <end position="133"/>
    </location>
</feature>
<keyword evidence="7 11" id="KW-0472">Membrane</keyword>
<feature type="binding site" evidence="10">
    <location>
        <position position="285"/>
    </location>
    <ligand>
        <name>Mn(2+)</name>
        <dbReference type="ChEBI" id="CHEBI:29035"/>
    </ligand>
</feature>
<feature type="transmembrane region" description="Helical" evidence="11">
    <location>
        <begin position="39"/>
        <end position="59"/>
    </location>
</feature>
<evidence type="ECO:0000256" key="2">
    <source>
        <dbReference type="ARBA" id="ARBA00004936"/>
    </source>
</evidence>
<dbReference type="Gene3D" id="3.40.720.10">
    <property type="entry name" value="Alkaline Phosphatase, subunit A"/>
    <property type="match status" value="1"/>
</dbReference>
<dbReference type="Pfam" id="PF00884">
    <property type="entry name" value="Sulfatase"/>
    <property type="match status" value="1"/>
</dbReference>
<dbReference type="AlphaFoldDB" id="A0A1I0F9P0"/>
<dbReference type="EMBL" id="FOHU01000014">
    <property type="protein sequence ID" value="SET54632.1"/>
    <property type="molecule type" value="Genomic_DNA"/>
</dbReference>
<dbReference type="GO" id="GO:0016740">
    <property type="term" value="F:transferase activity"/>
    <property type="evidence" value="ECO:0007669"/>
    <property type="project" value="UniProtKB-KW"/>
</dbReference>
<dbReference type="GO" id="GO:0046872">
    <property type="term" value="F:metal ion binding"/>
    <property type="evidence" value="ECO:0007669"/>
    <property type="project" value="UniProtKB-KW"/>
</dbReference>
<feature type="transmembrane region" description="Helical" evidence="11">
    <location>
        <begin position="154"/>
        <end position="172"/>
    </location>
</feature>
<keyword evidence="9" id="KW-0479">Metal-binding</keyword>
<feature type="transmembrane region" description="Helical" evidence="11">
    <location>
        <begin position="66"/>
        <end position="87"/>
    </location>
</feature>
<dbReference type="InterPro" id="IPR050448">
    <property type="entry name" value="OpgB/LTA_synthase_biosynth"/>
</dbReference>
<dbReference type="InterPro" id="IPR017850">
    <property type="entry name" value="Alkaline_phosphatase_core_sf"/>
</dbReference>
<evidence type="ECO:0000256" key="9">
    <source>
        <dbReference type="PIRSR" id="PIRSR005091-2"/>
    </source>
</evidence>
<dbReference type="GO" id="GO:0005886">
    <property type="term" value="C:plasma membrane"/>
    <property type="evidence" value="ECO:0007669"/>
    <property type="project" value="UniProtKB-SubCell"/>
</dbReference>
<accession>A0A1I0F9P0</accession>
<evidence type="ECO:0000256" key="5">
    <source>
        <dbReference type="ARBA" id="ARBA00022692"/>
    </source>
</evidence>
<protein>
    <submittedName>
        <fullName evidence="13">Phosphoglycerol transferase MdoB</fullName>
    </submittedName>
</protein>
<comment type="subcellular location">
    <subcellularLocation>
        <location evidence="1">Cell membrane</location>
        <topology evidence="1">Multi-pass membrane protein</topology>
    </subcellularLocation>
</comment>
<dbReference type="STRING" id="426128.SAMN05660297_02715"/>
<feature type="binding site" evidence="10">
    <location>
        <position position="458"/>
    </location>
    <ligand>
        <name>Mn(2+)</name>
        <dbReference type="ChEBI" id="CHEBI:29035"/>
    </ligand>
</feature>
<dbReference type="Gene3D" id="3.30.1120.170">
    <property type="match status" value="1"/>
</dbReference>
<feature type="binding site" evidence="9">
    <location>
        <position position="398"/>
    </location>
    <ligand>
        <name>substrate</name>
    </ligand>
</feature>
<sequence length="628" mass="72439">MLTGGASRTNNYKDIGLFTIGTLFKLFILHYYIGLSDGLITITLRNFLIIIGIYSLASLVKEHRRLTVFLTINIVLSALFFIDVMYYSHFFTLVPAQSIYQVGQLGPVSESIFFLIRPYYFLLFTDTLLLWRYSRKNNKGRSREIFVASRKQKLVYLTVFGLVLLFTVGITYRTVRNTNGNYTPYNLGAIHFHLFDLVNLFVRSPLDIDKVEGIVETINQDTGERNGFAVAQNRNVIVIQAESIQSFVINKEIEGQMITPVLNQLIHNDSIYFSQFYEQAGWGNTSDAEFVSHNGFYPSIRTFSYKAYEDNEFVTLPMQLKEKGYSTIVFHGNEASFWNRENIYPSQGLDTYISQEDLQEDEIIGMGISDGSLFRQSMDFLKEQPHPFYAFYITLTSHHPFIMEEQYKDLNIEGEYKDTLLENYLQTVHYLDKEIGNFIEKLKQEGLYDESIIIIYGDHQGLDMRNEEANQLLSSFLEKPYREDEMFRVPLIVHIPNSDFHEEITTTGGQIDFFPTIGNLLGIRPQPNKTLGKDLLNIEEGFVAKQVHVARGSFIDNDKIFIMANDGVFENSTAWSIKTGEPIDVEECREGYERALAEVHLSEYILQNNLIPLVREKGLEYVIQHQPQ</sequence>
<evidence type="ECO:0000313" key="13">
    <source>
        <dbReference type="EMBL" id="SET54632.1"/>
    </source>
</evidence>
<keyword evidence="13" id="KW-0808">Transferase</keyword>
<dbReference type="PIRSF" id="PIRSF005091">
    <property type="entry name" value="Mmb_sulf_HI1246"/>
    <property type="match status" value="1"/>
</dbReference>
<keyword evidence="14" id="KW-1185">Reference proteome</keyword>
<feature type="binding site" evidence="10">
    <location>
        <position position="459"/>
    </location>
    <ligand>
        <name>Mn(2+)</name>
        <dbReference type="ChEBI" id="CHEBI:29035"/>
    </ligand>
</feature>
<evidence type="ECO:0000256" key="3">
    <source>
        <dbReference type="ARBA" id="ARBA00009983"/>
    </source>
</evidence>
<evidence type="ECO:0000259" key="12">
    <source>
        <dbReference type="Pfam" id="PF00884"/>
    </source>
</evidence>
<evidence type="ECO:0000256" key="1">
    <source>
        <dbReference type="ARBA" id="ARBA00004651"/>
    </source>
</evidence>
<evidence type="ECO:0000256" key="4">
    <source>
        <dbReference type="ARBA" id="ARBA00022475"/>
    </source>
</evidence>
<comment type="similarity">
    <text evidence="3">Belongs to the LTA synthase family.</text>
</comment>
<reference evidence="13 14" key="1">
    <citation type="submission" date="2016-10" db="EMBL/GenBank/DDBJ databases">
        <authorList>
            <person name="de Groot N.N."/>
        </authorList>
    </citation>
    <scope>NUCLEOTIDE SEQUENCE [LARGE SCALE GENOMIC DNA]</scope>
    <source>
        <strain evidence="13 14">DSM 18979</strain>
    </source>
</reference>
<dbReference type="InterPro" id="IPR012160">
    <property type="entry name" value="LtaS-like"/>
</dbReference>
<keyword evidence="4" id="KW-1003">Cell membrane</keyword>
<keyword evidence="9" id="KW-0464">Manganese</keyword>
<feature type="domain" description="Sulfatase N-terminal" evidence="12">
    <location>
        <begin position="234"/>
        <end position="523"/>
    </location>
</feature>
<proteinExistence type="inferred from homology"/>
<comment type="pathway">
    <text evidence="2">Cell wall biogenesis; lipoteichoic acid biosynthesis.</text>
</comment>
<keyword evidence="5 11" id="KW-0812">Transmembrane</keyword>